<sequence length="224" mass="24158">MTRALAGIDGYAKGWVIAVLDDQHITWRICSVHELRDTVADLELIGIDIPIHLVDTGWRACDQETKKALGKFGSRLFMTPPRAVLELGFHAPNETVQALSLELTGQGVSRQAMALSERILAVNAMLPDARLYEVFPELVFAALDGGDVMPSKKSAAGAGARIRSLDPWLTTLGTSCALLMKNCPLDVPVDDALDALATLAGTFRISNGVAQRWPAQGKVPTIWA</sequence>
<proteinExistence type="predicted"/>
<dbReference type="EMBL" id="CAFBMC010000020">
    <property type="protein sequence ID" value="CAB4893763.1"/>
    <property type="molecule type" value="Genomic_DNA"/>
</dbReference>
<dbReference type="AlphaFoldDB" id="A0A6J7FQE5"/>
<organism evidence="1">
    <name type="scientific">freshwater metagenome</name>
    <dbReference type="NCBI Taxonomy" id="449393"/>
    <lineage>
        <taxon>unclassified sequences</taxon>
        <taxon>metagenomes</taxon>
        <taxon>ecological metagenomes</taxon>
    </lineage>
</organism>
<gene>
    <name evidence="1" type="ORF">UFOPK3495_00564</name>
</gene>
<reference evidence="1" key="1">
    <citation type="submission" date="2020-05" db="EMBL/GenBank/DDBJ databases">
        <authorList>
            <person name="Chiriac C."/>
            <person name="Salcher M."/>
            <person name="Ghai R."/>
            <person name="Kavagutti S V."/>
        </authorList>
    </citation>
    <scope>NUCLEOTIDE SEQUENCE</scope>
</reference>
<accession>A0A6J7FQE5</accession>
<evidence type="ECO:0000313" key="1">
    <source>
        <dbReference type="EMBL" id="CAB4893763.1"/>
    </source>
</evidence>
<protein>
    <submittedName>
        <fullName evidence="1">Unannotated protein</fullName>
    </submittedName>
</protein>
<dbReference type="InterPro" id="IPR007362">
    <property type="entry name" value="DUF429"/>
</dbReference>
<name>A0A6J7FQE5_9ZZZZ</name>
<dbReference type="Pfam" id="PF04250">
    <property type="entry name" value="DUF429"/>
    <property type="match status" value="1"/>
</dbReference>